<dbReference type="Proteomes" id="UP000008418">
    <property type="component" value="Segment"/>
</dbReference>
<dbReference type="GeneID" id="40080968"/>
<dbReference type="KEGG" id="vg:40080968"/>
<keyword evidence="2" id="KW-1185">Reference proteome</keyword>
<dbReference type="RefSeq" id="YP_009605046.1">
    <property type="nucleotide sequence ID" value="NC_041971.1"/>
</dbReference>
<reference evidence="1 2" key="1">
    <citation type="journal article" date="2011" name="PLoS ONE">
        <title>Cluster K Mycobacteriophages: Insights into the Evolutionary Origins of Mycobacteriophage TM4.</title>
        <authorList>
            <person name="Pope W.H."/>
            <person name="Ferreira C.M."/>
            <person name="Jacobs-Sera D."/>
            <person name="Benjamin R.C."/>
            <person name="Davis A.J."/>
            <person name="Dejong R.J."/>
            <person name="Elgin S.C."/>
            <person name="Guilfoile F.R."/>
            <person name="Forsyth M.H."/>
            <person name="Harris A.D."/>
            <person name="Harvey S.E."/>
            <person name="Hughes L.E."/>
            <person name="Hynes P.M."/>
            <person name="Jackson A.S."/>
            <person name="Jalal M.D."/>
            <person name="Macmurray E.A."/>
            <person name="Manley C.M."/>
            <person name="McDonough M.J."/>
            <person name="Mosier J.L."/>
            <person name="Osterbann L.J."/>
            <person name="Rabinowitz H.S."/>
            <person name="Rhyan C.N."/>
            <person name="Russell D.A."/>
            <person name="Saha M.S."/>
            <person name="Shaffer C.D."/>
            <person name="Simon S.E."/>
            <person name="Sims E.F."/>
            <person name="Tovar I.G."/>
            <person name="Weisser E.G."/>
            <person name="Wertz J.T."/>
            <person name="Weston-Hafer K.A."/>
            <person name="Williamson K.E."/>
            <person name="Zhang B."/>
            <person name="Cresawn S.G."/>
            <person name="Jain P."/>
            <person name="Piuri M."/>
            <person name="Jacobs W.R.Jr."/>
            <person name="Hendrix R.W."/>
            <person name="Hatfull G.F."/>
        </authorList>
    </citation>
    <scope>NUCLEOTIDE SEQUENCE [LARGE SCALE GENOMIC DNA]</scope>
    <source>
        <strain evidence="1">Rey</strain>
    </source>
</reference>
<dbReference type="EMBL" id="JF937105">
    <property type="protein sequence ID" value="AEK09968.1"/>
    <property type="molecule type" value="Genomic_DNA"/>
</dbReference>
<name>G1D5B8_9CAUD</name>
<proteinExistence type="predicted"/>
<accession>G1D5B8</accession>
<evidence type="ECO:0000313" key="1">
    <source>
        <dbReference type="EMBL" id="AEK09968.1"/>
    </source>
</evidence>
<protein>
    <submittedName>
        <fullName evidence="1">Uncharacterized protein</fullName>
    </submittedName>
</protein>
<organism evidence="1 2">
    <name type="scientific">Mycobacterium phage Rey</name>
    <dbReference type="NCBI Taxonomy" id="1034115"/>
    <lineage>
        <taxon>Viruses</taxon>
        <taxon>Duplodnaviria</taxon>
        <taxon>Heunggongvirae</taxon>
        <taxon>Uroviricota</taxon>
        <taxon>Caudoviricetes</taxon>
        <taxon>Vilmaviridae</taxon>
        <taxon>Mclasvirinae</taxon>
        <taxon>Reyvirus</taxon>
        <taxon>Reyvirus rey</taxon>
    </lineage>
</organism>
<gene>
    <name evidence="1" type="primary">56</name>
    <name evidence="1" type="ORF">PBI_REY_56</name>
</gene>
<evidence type="ECO:0000313" key="2">
    <source>
        <dbReference type="Proteomes" id="UP000008418"/>
    </source>
</evidence>
<dbReference type="OrthoDB" id="36993at10239"/>
<sequence length="240" mass="27116">MSTDIKETYQGLVDGAEVVFAYKAFAEPDQPYCISVNLGGDKYLAATLQPTLPDEFITAAEADGLNRAQIVRWVNVLTELYEKAKAWDDFQAGLDEIAECPDHYTVPALLQNSPYQVDALGEDEIDEVWEDNQGDQYRFDHGEWMISEDGSSWRPILSRYASVLTNYGPYTVVSQPRRAVKQLTETERDADWEFVNDAGEHFVYRWQNGTWVCSLDGDEFTSVGEDGPQLEGIGFLMEIV</sequence>